<name>A0A6L8V0M0_9BACL</name>
<protein>
    <recommendedName>
        <fullName evidence="3">N-acetyltransferase domain-containing protein</fullName>
    </recommendedName>
</protein>
<proteinExistence type="predicted"/>
<comment type="caution">
    <text evidence="1">The sequence shown here is derived from an EMBL/GenBank/DDBJ whole genome shotgun (WGS) entry which is preliminary data.</text>
</comment>
<sequence length="95" mass="10215">MTNVVNATNENIMGWLKLETEVEYLFGPMVDDPSFMKALEKNVNRGIAFCVRENDGSPGSNLLGGVLFSSSNASSYIIGWLAVSSHSRGKGVATD</sequence>
<dbReference type="InterPro" id="IPR016181">
    <property type="entry name" value="Acyl_CoA_acyltransferase"/>
</dbReference>
<dbReference type="Proteomes" id="UP000481087">
    <property type="component" value="Unassembled WGS sequence"/>
</dbReference>
<organism evidence="1 2">
    <name type="scientific">Paenibacillus silvestris</name>
    <dbReference type="NCBI Taxonomy" id="2606219"/>
    <lineage>
        <taxon>Bacteria</taxon>
        <taxon>Bacillati</taxon>
        <taxon>Bacillota</taxon>
        <taxon>Bacilli</taxon>
        <taxon>Bacillales</taxon>
        <taxon>Paenibacillaceae</taxon>
        <taxon>Paenibacillus</taxon>
    </lineage>
</organism>
<dbReference type="SUPFAM" id="SSF55729">
    <property type="entry name" value="Acyl-CoA N-acyltransferases (Nat)"/>
    <property type="match status" value="1"/>
</dbReference>
<evidence type="ECO:0008006" key="3">
    <source>
        <dbReference type="Google" id="ProtNLM"/>
    </source>
</evidence>
<evidence type="ECO:0000313" key="1">
    <source>
        <dbReference type="EMBL" id="MZQ83252.1"/>
    </source>
</evidence>
<dbReference type="RefSeq" id="WP_161407473.1">
    <property type="nucleotide sequence ID" value="NZ_WTUZ01000017.1"/>
</dbReference>
<keyword evidence="2" id="KW-1185">Reference proteome</keyword>
<gene>
    <name evidence="1" type="ORF">GQF01_14145</name>
</gene>
<dbReference type="AlphaFoldDB" id="A0A6L8V0M0"/>
<evidence type="ECO:0000313" key="2">
    <source>
        <dbReference type="Proteomes" id="UP000481087"/>
    </source>
</evidence>
<reference evidence="1 2" key="1">
    <citation type="submission" date="2019-12" db="EMBL/GenBank/DDBJ databases">
        <title>Paenibacillus sp. nov. sp. isolated from soil.</title>
        <authorList>
            <person name="Kim J."/>
            <person name="Jeong S.E."/>
            <person name="Jung H.S."/>
            <person name="Jeon C.O."/>
        </authorList>
    </citation>
    <scope>NUCLEOTIDE SEQUENCE [LARGE SCALE GENOMIC DNA]</scope>
    <source>
        <strain evidence="1 2">5J-6</strain>
    </source>
</reference>
<dbReference type="EMBL" id="WTUZ01000017">
    <property type="protein sequence ID" value="MZQ83252.1"/>
    <property type="molecule type" value="Genomic_DNA"/>
</dbReference>
<accession>A0A6L8V0M0</accession>